<evidence type="ECO:0000256" key="2">
    <source>
        <dbReference type="SAM" id="Phobius"/>
    </source>
</evidence>
<dbReference type="InterPro" id="IPR031982">
    <property type="entry name" value="PilE-like"/>
</dbReference>
<protein>
    <submittedName>
        <fullName evidence="3">Prepilin-type N-terminal cleavage/methylation domain-containing protein</fullName>
    </submittedName>
</protein>
<dbReference type="PRINTS" id="PR00813">
    <property type="entry name" value="BCTERIALGSPG"/>
</dbReference>
<dbReference type="PANTHER" id="PTHR30093:SF47">
    <property type="entry name" value="TYPE IV PILUS NON-CORE MINOR PILIN PILE"/>
    <property type="match status" value="1"/>
</dbReference>
<feature type="transmembrane region" description="Helical" evidence="2">
    <location>
        <begin position="20"/>
        <end position="41"/>
    </location>
</feature>
<dbReference type="Pfam" id="PF07963">
    <property type="entry name" value="N_methyl"/>
    <property type="match status" value="1"/>
</dbReference>
<dbReference type="PANTHER" id="PTHR30093">
    <property type="entry name" value="GENERAL SECRETION PATHWAY PROTEIN G"/>
    <property type="match status" value="1"/>
</dbReference>
<evidence type="ECO:0000256" key="1">
    <source>
        <dbReference type="ARBA" id="ARBA00022481"/>
    </source>
</evidence>
<dbReference type="Gene3D" id="3.30.700.10">
    <property type="entry name" value="Glycoprotein, Type 4 Pilin"/>
    <property type="match status" value="1"/>
</dbReference>
<keyword evidence="1" id="KW-0488">Methylation</keyword>
<dbReference type="AlphaFoldDB" id="A0A7Y2RGQ1"/>
<dbReference type="SUPFAM" id="SSF54523">
    <property type="entry name" value="Pili subunits"/>
    <property type="match status" value="1"/>
</dbReference>
<sequence length="177" mass="19415">MINKLTQQAIYKKFNQGFTLVELMVVVMIIAIIAAIALPSYQHFARRAIAAQAQQEIQKLAEQLERHKSRNFSYRGFNANYLYPAPPAPKVSTFDGSTQTLTLPLESSTAQYTLTIVDNMTGNPLLAADTATGQGWAIKAVSTDPKNFNYLLTSSGVRCKKNSSITGYEDCGAGEGW</sequence>
<evidence type="ECO:0000313" key="4">
    <source>
        <dbReference type="Proteomes" id="UP000569202"/>
    </source>
</evidence>
<reference evidence="3 4" key="1">
    <citation type="submission" date="2020-04" db="EMBL/GenBank/DDBJ databases">
        <title>Acinetobacter Taxon 24.</title>
        <authorList>
            <person name="Nemec A."/>
            <person name="Radolfova-Krizova L."/>
            <person name="Higgins P.G."/>
            <person name="Spanelova P."/>
        </authorList>
    </citation>
    <scope>NUCLEOTIDE SEQUENCE [LARGE SCALE GENOMIC DNA]</scope>
    <source>
        <strain evidence="3 4">ANC 5380</strain>
    </source>
</reference>
<name>A0A7Y2RGQ1_9GAMM</name>
<dbReference type="InterPro" id="IPR012902">
    <property type="entry name" value="N_methyl_site"/>
</dbReference>
<keyword evidence="2" id="KW-0812">Transmembrane</keyword>
<keyword evidence="2" id="KW-0472">Membrane</keyword>
<dbReference type="PROSITE" id="PS00409">
    <property type="entry name" value="PROKAR_NTER_METHYL"/>
    <property type="match status" value="1"/>
</dbReference>
<gene>
    <name evidence="3" type="ORF">HLH17_12590</name>
</gene>
<dbReference type="InterPro" id="IPR045584">
    <property type="entry name" value="Pilin-like"/>
</dbReference>
<proteinExistence type="predicted"/>
<organism evidence="3 4">
    <name type="scientific">Acinetobacter terrae</name>
    <dbReference type="NCBI Taxonomy" id="2731247"/>
    <lineage>
        <taxon>Bacteria</taxon>
        <taxon>Pseudomonadati</taxon>
        <taxon>Pseudomonadota</taxon>
        <taxon>Gammaproteobacteria</taxon>
        <taxon>Moraxellales</taxon>
        <taxon>Moraxellaceae</taxon>
        <taxon>Acinetobacter</taxon>
        <taxon>Acinetobacter Taxon 24</taxon>
    </lineage>
</organism>
<dbReference type="GO" id="GO:0015627">
    <property type="term" value="C:type II protein secretion system complex"/>
    <property type="evidence" value="ECO:0007669"/>
    <property type="project" value="InterPro"/>
</dbReference>
<comment type="caution">
    <text evidence="3">The sequence shown here is derived from an EMBL/GenBank/DDBJ whole genome shotgun (WGS) entry which is preliminary data.</text>
</comment>
<accession>A0A7Y2RGQ1</accession>
<keyword evidence="2" id="KW-1133">Transmembrane helix</keyword>
<dbReference type="Proteomes" id="UP000569202">
    <property type="component" value="Unassembled WGS sequence"/>
</dbReference>
<dbReference type="InterPro" id="IPR000983">
    <property type="entry name" value="Bac_GSPG_pilin"/>
</dbReference>
<dbReference type="Pfam" id="PF16732">
    <property type="entry name" value="ComP_DUS"/>
    <property type="match status" value="1"/>
</dbReference>
<evidence type="ECO:0000313" key="3">
    <source>
        <dbReference type="EMBL" id="NNH78493.1"/>
    </source>
</evidence>
<dbReference type="GO" id="GO:0043683">
    <property type="term" value="P:type IV pilus assembly"/>
    <property type="evidence" value="ECO:0007669"/>
    <property type="project" value="InterPro"/>
</dbReference>
<dbReference type="GO" id="GO:0015628">
    <property type="term" value="P:protein secretion by the type II secretion system"/>
    <property type="evidence" value="ECO:0007669"/>
    <property type="project" value="InterPro"/>
</dbReference>
<dbReference type="EMBL" id="JABERL010000035">
    <property type="protein sequence ID" value="NNH78493.1"/>
    <property type="molecule type" value="Genomic_DNA"/>
</dbReference>
<dbReference type="NCBIfam" id="TIGR02532">
    <property type="entry name" value="IV_pilin_GFxxxE"/>
    <property type="match status" value="1"/>
</dbReference>
<dbReference type="RefSeq" id="WP_171540889.1">
    <property type="nucleotide sequence ID" value="NZ_JABERL010000035.1"/>
</dbReference>